<gene>
    <name evidence="2" type="ORF">PR003_g20754</name>
</gene>
<comment type="caution">
    <text evidence="2">The sequence shown here is derived from an EMBL/GenBank/DDBJ whole genome shotgun (WGS) entry which is preliminary data.</text>
</comment>
<keyword evidence="3" id="KW-1185">Reference proteome</keyword>
<evidence type="ECO:0000313" key="3">
    <source>
        <dbReference type="Proteomes" id="UP000434957"/>
    </source>
</evidence>
<proteinExistence type="predicted"/>
<feature type="region of interest" description="Disordered" evidence="1">
    <location>
        <begin position="1"/>
        <end position="21"/>
    </location>
</feature>
<accession>A0A6A4DK53</accession>
<evidence type="ECO:0000313" key="2">
    <source>
        <dbReference type="EMBL" id="KAE9308397.1"/>
    </source>
</evidence>
<dbReference type="EMBL" id="QXFT01001879">
    <property type="protein sequence ID" value="KAE9308397.1"/>
    <property type="molecule type" value="Genomic_DNA"/>
</dbReference>
<sequence>MSGAATLGSGDPVTSESGPVEVGFSVAPCRVERFGGIRIVWCSLGHVWLVDGPVDWGCASVTKTLRQLAKM</sequence>
<dbReference type="Proteomes" id="UP000434957">
    <property type="component" value="Unassembled WGS sequence"/>
</dbReference>
<reference evidence="2 3" key="1">
    <citation type="submission" date="2018-08" db="EMBL/GenBank/DDBJ databases">
        <title>Genomic investigation of the strawberry pathogen Phytophthora fragariae indicates pathogenicity is determined by transcriptional variation in three key races.</title>
        <authorList>
            <person name="Adams T.M."/>
            <person name="Armitage A.D."/>
            <person name="Sobczyk M.K."/>
            <person name="Bates H.J."/>
            <person name="Dunwell J.M."/>
            <person name="Nellist C.F."/>
            <person name="Harrison R.J."/>
        </authorList>
    </citation>
    <scope>NUCLEOTIDE SEQUENCE [LARGE SCALE GENOMIC DNA]</scope>
    <source>
        <strain evidence="2 3">SCRP333</strain>
    </source>
</reference>
<protein>
    <submittedName>
        <fullName evidence="2">Uncharacterized protein</fullName>
    </submittedName>
</protein>
<organism evidence="2 3">
    <name type="scientific">Phytophthora rubi</name>
    <dbReference type="NCBI Taxonomy" id="129364"/>
    <lineage>
        <taxon>Eukaryota</taxon>
        <taxon>Sar</taxon>
        <taxon>Stramenopiles</taxon>
        <taxon>Oomycota</taxon>
        <taxon>Peronosporomycetes</taxon>
        <taxon>Peronosporales</taxon>
        <taxon>Peronosporaceae</taxon>
        <taxon>Phytophthora</taxon>
    </lineage>
</organism>
<dbReference type="AlphaFoldDB" id="A0A6A4DK53"/>
<name>A0A6A4DK53_9STRA</name>
<evidence type="ECO:0000256" key="1">
    <source>
        <dbReference type="SAM" id="MobiDB-lite"/>
    </source>
</evidence>